<evidence type="ECO:0000256" key="1">
    <source>
        <dbReference type="SAM" id="MobiDB-lite"/>
    </source>
</evidence>
<feature type="non-terminal residue" evidence="2">
    <location>
        <position position="1"/>
    </location>
</feature>
<dbReference type="Proteomes" id="UP000265520">
    <property type="component" value="Unassembled WGS sequence"/>
</dbReference>
<name>A0A392RP35_9FABA</name>
<keyword evidence="3" id="KW-1185">Reference proteome</keyword>
<evidence type="ECO:0000313" key="3">
    <source>
        <dbReference type="Proteomes" id="UP000265520"/>
    </source>
</evidence>
<evidence type="ECO:0000313" key="2">
    <source>
        <dbReference type="EMBL" id="MCI37982.1"/>
    </source>
</evidence>
<reference evidence="2 3" key="1">
    <citation type="journal article" date="2018" name="Front. Plant Sci.">
        <title>Red Clover (Trifolium pratense) and Zigzag Clover (T. medium) - A Picture of Genomic Similarities and Differences.</title>
        <authorList>
            <person name="Dluhosova J."/>
            <person name="Istvanek J."/>
            <person name="Nedelnik J."/>
            <person name="Repkova J."/>
        </authorList>
    </citation>
    <scope>NUCLEOTIDE SEQUENCE [LARGE SCALE GENOMIC DNA]</scope>
    <source>
        <strain evidence="3">cv. 10/8</strain>
        <tissue evidence="2">Leaf</tissue>
    </source>
</reference>
<dbReference type="EMBL" id="LXQA010250640">
    <property type="protein sequence ID" value="MCI37982.1"/>
    <property type="molecule type" value="Genomic_DNA"/>
</dbReference>
<feature type="region of interest" description="Disordered" evidence="1">
    <location>
        <begin position="13"/>
        <end position="39"/>
    </location>
</feature>
<comment type="caution">
    <text evidence="2">The sequence shown here is derived from an EMBL/GenBank/DDBJ whole genome shotgun (WGS) entry which is preliminary data.</text>
</comment>
<protein>
    <submittedName>
        <fullName evidence="2">Uncharacterized protein</fullName>
    </submittedName>
</protein>
<sequence length="39" mass="4313">VMVLVAMRRWKRQRGVPSSLPSANGVGTDREGDSGRRVM</sequence>
<dbReference type="AlphaFoldDB" id="A0A392RP35"/>
<accession>A0A392RP35</accession>
<organism evidence="2 3">
    <name type="scientific">Trifolium medium</name>
    <dbReference type="NCBI Taxonomy" id="97028"/>
    <lineage>
        <taxon>Eukaryota</taxon>
        <taxon>Viridiplantae</taxon>
        <taxon>Streptophyta</taxon>
        <taxon>Embryophyta</taxon>
        <taxon>Tracheophyta</taxon>
        <taxon>Spermatophyta</taxon>
        <taxon>Magnoliopsida</taxon>
        <taxon>eudicotyledons</taxon>
        <taxon>Gunneridae</taxon>
        <taxon>Pentapetalae</taxon>
        <taxon>rosids</taxon>
        <taxon>fabids</taxon>
        <taxon>Fabales</taxon>
        <taxon>Fabaceae</taxon>
        <taxon>Papilionoideae</taxon>
        <taxon>50 kb inversion clade</taxon>
        <taxon>NPAAA clade</taxon>
        <taxon>Hologalegina</taxon>
        <taxon>IRL clade</taxon>
        <taxon>Trifolieae</taxon>
        <taxon>Trifolium</taxon>
    </lineage>
</organism>
<feature type="compositionally biased region" description="Basic and acidic residues" evidence="1">
    <location>
        <begin position="28"/>
        <end position="39"/>
    </location>
</feature>
<proteinExistence type="predicted"/>